<sequence>MRQHSGKAPVVGRALAAAALAVGVLVVAMPQAHAATAHPAEAIATISTRANYAPCSTITWAYDPTGEPPDVSNLSEDIGAALRLLGARTGLVFIVAAPGTVPDILYGWDDLAEYEPGTQAVAWRSGVTFAVDSEVTRDRWSGFWRRAVPVGDGSRDIGSGRGWLIVHETMHSLGFAHSDERGSVMAPSVTITNVATRADARRELRAGPKTGFSPGDIAAMAELYPTGGCLRP</sequence>
<proteinExistence type="predicted"/>
<dbReference type="EMBL" id="CAEZYW010000296">
    <property type="protein sequence ID" value="CAB4756743.1"/>
    <property type="molecule type" value="Genomic_DNA"/>
</dbReference>
<gene>
    <name evidence="1" type="ORF">UFOPK2786_01599</name>
</gene>
<dbReference type="GO" id="GO:0008237">
    <property type="term" value="F:metallopeptidase activity"/>
    <property type="evidence" value="ECO:0007669"/>
    <property type="project" value="InterPro"/>
</dbReference>
<reference evidence="1" key="1">
    <citation type="submission" date="2020-05" db="EMBL/GenBank/DDBJ databases">
        <authorList>
            <person name="Chiriac C."/>
            <person name="Salcher M."/>
            <person name="Ghai R."/>
            <person name="Kavagutti S V."/>
        </authorList>
    </citation>
    <scope>NUCLEOTIDE SEQUENCE</scope>
</reference>
<accession>A0A6J6UDJ6</accession>
<evidence type="ECO:0000313" key="1">
    <source>
        <dbReference type="EMBL" id="CAB4756743.1"/>
    </source>
</evidence>
<dbReference type="Gene3D" id="3.40.390.10">
    <property type="entry name" value="Collagenase (Catalytic Domain)"/>
    <property type="match status" value="1"/>
</dbReference>
<dbReference type="SUPFAM" id="SSF55486">
    <property type="entry name" value="Metalloproteases ('zincins'), catalytic domain"/>
    <property type="match status" value="1"/>
</dbReference>
<dbReference type="AlphaFoldDB" id="A0A6J6UDJ6"/>
<dbReference type="InterPro" id="IPR024079">
    <property type="entry name" value="MetalloPept_cat_dom_sf"/>
</dbReference>
<protein>
    <submittedName>
        <fullName evidence="1">Unannotated protein</fullName>
    </submittedName>
</protein>
<organism evidence="1">
    <name type="scientific">freshwater metagenome</name>
    <dbReference type="NCBI Taxonomy" id="449393"/>
    <lineage>
        <taxon>unclassified sequences</taxon>
        <taxon>metagenomes</taxon>
        <taxon>ecological metagenomes</taxon>
    </lineage>
</organism>
<name>A0A6J6UDJ6_9ZZZZ</name>